<protein>
    <recommendedName>
        <fullName evidence="1">WW domain-containing protein</fullName>
    </recommendedName>
</protein>
<feature type="domain" description="WW" evidence="1">
    <location>
        <begin position="106"/>
        <end position="139"/>
    </location>
</feature>
<dbReference type="Pfam" id="PF00397">
    <property type="entry name" value="WW"/>
    <property type="match status" value="1"/>
</dbReference>
<dbReference type="Proteomes" id="UP001476798">
    <property type="component" value="Unassembled WGS sequence"/>
</dbReference>
<gene>
    <name evidence="2" type="ORF">GOODEAATRI_013633</name>
</gene>
<comment type="caution">
    <text evidence="2">The sequence shown here is derived from an EMBL/GenBank/DDBJ whole genome shotgun (WGS) entry which is preliminary data.</text>
</comment>
<name>A0ABV0N145_9TELE</name>
<keyword evidence="3" id="KW-1185">Reference proteome</keyword>
<accession>A0ABV0N145</accession>
<dbReference type="EMBL" id="JAHRIO010020917">
    <property type="protein sequence ID" value="MEQ2165108.1"/>
    <property type="molecule type" value="Genomic_DNA"/>
</dbReference>
<dbReference type="CDD" id="cd00201">
    <property type="entry name" value="WW"/>
    <property type="match status" value="1"/>
</dbReference>
<dbReference type="PROSITE" id="PS50020">
    <property type="entry name" value="WW_DOMAIN_2"/>
    <property type="match status" value="1"/>
</dbReference>
<reference evidence="2 3" key="1">
    <citation type="submission" date="2021-06" db="EMBL/GenBank/DDBJ databases">
        <authorList>
            <person name="Palmer J.M."/>
        </authorList>
    </citation>
    <scope>NUCLEOTIDE SEQUENCE [LARGE SCALE GENOMIC DNA]</scope>
    <source>
        <strain evidence="2 3">GA_2019</strain>
        <tissue evidence="2">Muscle</tissue>
    </source>
</reference>
<proteinExistence type="predicted"/>
<dbReference type="PANTHER" id="PTHR21715">
    <property type="entry name" value="RH04127P"/>
    <property type="match status" value="1"/>
</dbReference>
<evidence type="ECO:0000313" key="2">
    <source>
        <dbReference type="EMBL" id="MEQ2165108.1"/>
    </source>
</evidence>
<evidence type="ECO:0000313" key="3">
    <source>
        <dbReference type="Proteomes" id="UP001476798"/>
    </source>
</evidence>
<sequence>MFYSLTLICRTSLYVLVKLEHPSLLEGPTWLSQSEPQETRNASMEMMFMLPVFHSNFFKNGHPSVPLFPFSSFSMWSEIHEYAREIGIDPDNEPELLWLAREGMVAPLPPEWKPCQDVTGDIYYFNFSSGQSTWDHPCDEHYRRLVVQERERTQLTGAAGGTEFIFGAISVPAVHFGSSERSRRPWARPSLWVYTAGPGVPRQLRGAGTSQDVPSSKSRI</sequence>
<dbReference type="InterPro" id="IPR053233">
    <property type="entry name" value="ABRA-related"/>
</dbReference>
<dbReference type="PROSITE" id="PS01159">
    <property type="entry name" value="WW_DOMAIN_1"/>
    <property type="match status" value="1"/>
</dbReference>
<dbReference type="PANTHER" id="PTHR21715:SF0">
    <property type="entry name" value="RH04127P"/>
    <property type="match status" value="1"/>
</dbReference>
<dbReference type="SUPFAM" id="SSF51045">
    <property type="entry name" value="WW domain"/>
    <property type="match status" value="1"/>
</dbReference>
<organism evidence="2 3">
    <name type="scientific">Goodea atripinnis</name>
    <dbReference type="NCBI Taxonomy" id="208336"/>
    <lineage>
        <taxon>Eukaryota</taxon>
        <taxon>Metazoa</taxon>
        <taxon>Chordata</taxon>
        <taxon>Craniata</taxon>
        <taxon>Vertebrata</taxon>
        <taxon>Euteleostomi</taxon>
        <taxon>Actinopterygii</taxon>
        <taxon>Neopterygii</taxon>
        <taxon>Teleostei</taxon>
        <taxon>Neoteleostei</taxon>
        <taxon>Acanthomorphata</taxon>
        <taxon>Ovalentaria</taxon>
        <taxon>Atherinomorphae</taxon>
        <taxon>Cyprinodontiformes</taxon>
        <taxon>Goodeidae</taxon>
        <taxon>Goodea</taxon>
    </lineage>
</organism>
<dbReference type="InterPro" id="IPR001202">
    <property type="entry name" value="WW_dom"/>
</dbReference>
<evidence type="ECO:0000259" key="1">
    <source>
        <dbReference type="PROSITE" id="PS50020"/>
    </source>
</evidence>
<dbReference type="Gene3D" id="3.30.1470.10">
    <property type="entry name" value="Photosystem I PsaD, reaction center subunit II"/>
    <property type="match status" value="1"/>
</dbReference>
<dbReference type="InterPro" id="IPR036020">
    <property type="entry name" value="WW_dom_sf"/>
</dbReference>
<dbReference type="SMART" id="SM00456">
    <property type="entry name" value="WW"/>
    <property type="match status" value="1"/>
</dbReference>